<dbReference type="PIRSF" id="PIRSF002741">
    <property type="entry name" value="MppA"/>
    <property type="match status" value="1"/>
</dbReference>
<comment type="similarity">
    <text evidence="2">Belongs to the bacterial solute-binding protein 5 family.</text>
</comment>
<keyword evidence="6" id="KW-1185">Reference proteome</keyword>
<dbReference type="CDD" id="cd08497">
    <property type="entry name" value="MbnE-like"/>
    <property type="match status" value="1"/>
</dbReference>
<comment type="caution">
    <text evidence="5">The sequence shown here is derived from an EMBL/GenBank/DDBJ whole genome shotgun (WGS) entry which is preliminary data.</text>
</comment>
<dbReference type="RefSeq" id="WP_184149626.1">
    <property type="nucleotide sequence ID" value="NZ_JACHKA010000001.1"/>
</dbReference>
<dbReference type="InterPro" id="IPR030678">
    <property type="entry name" value="Peptide/Ni-bd"/>
</dbReference>
<dbReference type="PANTHER" id="PTHR30290">
    <property type="entry name" value="PERIPLASMIC BINDING COMPONENT OF ABC TRANSPORTER"/>
    <property type="match status" value="1"/>
</dbReference>
<evidence type="ECO:0000256" key="1">
    <source>
        <dbReference type="ARBA" id="ARBA00004418"/>
    </source>
</evidence>
<feature type="domain" description="Solute-binding protein family 5" evidence="4">
    <location>
        <begin position="139"/>
        <end position="536"/>
    </location>
</feature>
<dbReference type="Pfam" id="PF00496">
    <property type="entry name" value="SBP_bac_5"/>
    <property type="match status" value="1"/>
</dbReference>
<accession>A0ABR6NB08</accession>
<dbReference type="InterPro" id="IPR000914">
    <property type="entry name" value="SBP_5_dom"/>
</dbReference>
<evidence type="ECO:0000256" key="3">
    <source>
        <dbReference type="ARBA" id="ARBA00022729"/>
    </source>
</evidence>
<proteinExistence type="inferred from homology"/>
<name>A0ABR6NB08_9SPHN</name>
<protein>
    <submittedName>
        <fullName evidence="5">Microcin C transport system substrate-binding protein</fullName>
    </submittedName>
</protein>
<sequence>MAKRVDGAWTRSSAWGRAMHRVRGGARFCWLPVVLCAVTADAVAVQEEPEIRTGHGYAVFGELKYPAGFTHVDYANPDAPKGGTYRYANIGSFDSLNLMNLLGTPPLSMVAIYDTLMRRSADEPAVRYALVARSISYPRDLAWMDFHLDPRARWHDGRPITPEDIIFTIDQSRGLVAPALKRVAQAVARAEKRGPRTVRVWFVQKNNPTLPSVVMDMWLLPRHHYETHDLMAASLDRPLGSGPYKVGRFSAGRWIEYERVKDYWAKDLPINKGRYNFDIVRHDYYRDATIANEAFFAGNADLRFETSAVRWASEAKIPAFRAGRIRRDFIPYSNAAFYMGLVMNTRRPILEDRAFRKALMLAYDFEWVRRVILAGHHGRLPSFFSNSEFEANGLPEGRELALLETVRDQVPPEVFTTPPGLPVGGSWANRRANLVEAARLLRAAGYRVVDGQLRDRRSGEPVVLQLVAYTPLMDKQVSLFIENARQLGITVNFRAFDSAQFRHRLRHYDYDLLVNVPMFPGAETPSTGMLLMWGSKAADMPQQLNYAGVRNPAADAMMERMIQAEDRETVVAAMRALDRILLWNYYAVPFQHNYPAPLGEMPITYWDRFGKPDKQPLYNFPFTTLDTWWIDPARDAKLMHGRSQ</sequence>
<dbReference type="Gene3D" id="3.40.190.10">
    <property type="entry name" value="Periplasmic binding protein-like II"/>
    <property type="match status" value="1"/>
</dbReference>
<reference evidence="5 6" key="1">
    <citation type="submission" date="2020-08" db="EMBL/GenBank/DDBJ databases">
        <title>Exploring microbial biodiversity for novel pathways involved in the catabolism of aromatic compounds derived from lignin.</title>
        <authorList>
            <person name="Elkins J."/>
        </authorList>
    </citation>
    <scope>NUCLEOTIDE SEQUENCE [LARGE SCALE GENOMIC DNA]</scope>
    <source>
        <strain evidence="5 6">B1D3A</strain>
    </source>
</reference>
<gene>
    <name evidence="5" type="ORF">HNP60_000429</name>
</gene>
<keyword evidence="3" id="KW-0732">Signal</keyword>
<dbReference type="SUPFAM" id="SSF53850">
    <property type="entry name" value="Periplasmic binding protein-like II"/>
    <property type="match status" value="1"/>
</dbReference>
<evidence type="ECO:0000313" key="6">
    <source>
        <dbReference type="Proteomes" id="UP001138540"/>
    </source>
</evidence>
<evidence type="ECO:0000313" key="5">
    <source>
        <dbReference type="EMBL" id="MBB5984455.1"/>
    </source>
</evidence>
<dbReference type="Proteomes" id="UP001138540">
    <property type="component" value="Unassembled WGS sequence"/>
</dbReference>
<comment type="subcellular location">
    <subcellularLocation>
        <location evidence="1">Periplasm</location>
    </subcellularLocation>
</comment>
<organism evidence="5 6">
    <name type="scientific">Sphingobium lignivorans</name>
    <dbReference type="NCBI Taxonomy" id="2735886"/>
    <lineage>
        <taxon>Bacteria</taxon>
        <taxon>Pseudomonadati</taxon>
        <taxon>Pseudomonadota</taxon>
        <taxon>Alphaproteobacteria</taxon>
        <taxon>Sphingomonadales</taxon>
        <taxon>Sphingomonadaceae</taxon>
        <taxon>Sphingobium</taxon>
    </lineage>
</organism>
<dbReference type="InterPro" id="IPR039424">
    <property type="entry name" value="SBP_5"/>
</dbReference>
<dbReference type="Gene3D" id="3.10.105.10">
    <property type="entry name" value="Dipeptide-binding Protein, Domain 3"/>
    <property type="match status" value="1"/>
</dbReference>
<dbReference type="EMBL" id="JACHKA010000001">
    <property type="protein sequence ID" value="MBB5984455.1"/>
    <property type="molecule type" value="Genomic_DNA"/>
</dbReference>
<evidence type="ECO:0000259" key="4">
    <source>
        <dbReference type="Pfam" id="PF00496"/>
    </source>
</evidence>
<evidence type="ECO:0000256" key="2">
    <source>
        <dbReference type="ARBA" id="ARBA00005695"/>
    </source>
</evidence>
<dbReference type="PANTHER" id="PTHR30290:SF64">
    <property type="entry name" value="ABC TRANSPORTER PERIPLASMIC BINDING PROTEIN"/>
    <property type="match status" value="1"/>
</dbReference>